<dbReference type="Proteomes" id="UP000056453">
    <property type="component" value="Unassembled WGS sequence"/>
</dbReference>
<evidence type="ECO:0000313" key="1">
    <source>
        <dbReference type="EMBL" id="KVP97828.1"/>
    </source>
</evidence>
<comment type="caution">
    <text evidence="1">The sequence shown here is derived from an EMBL/GenBank/DDBJ whole genome shotgun (WGS) entry which is preliminary data.</text>
</comment>
<name>A0AAW3MV67_9BURK</name>
<dbReference type="EMBL" id="LPBJ01000047">
    <property type="protein sequence ID" value="KVP97828.1"/>
    <property type="molecule type" value="Genomic_DNA"/>
</dbReference>
<sequence length="163" mass="17736">MKTIICNGCNQTLPETEFAFKNKAAGLRNTKCKACQRAYAKQHYAAHTQTYVARAGVRNRQVKAAYHATLAPLIAAGVCACCGAPSGKVVEGKPTRLVFVRKAGYTGSPLHDVIREKMPQAVFDEALRNSELKCDVCAYTPYLPNILKQKADHTPNAISLPPC</sequence>
<gene>
    <name evidence="1" type="ORF">WJ96_04460</name>
</gene>
<reference evidence="1 2" key="1">
    <citation type="submission" date="2015-11" db="EMBL/GenBank/DDBJ databases">
        <title>Expanding the genomic diversity of Burkholderia species for the development of highly accurate diagnostics.</title>
        <authorList>
            <person name="Sahl J."/>
            <person name="Keim P."/>
            <person name="Wagner D."/>
        </authorList>
    </citation>
    <scope>NUCLEOTIDE SEQUENCE [LARGE SCALE GENOMIC DNA]</scope>
    <source>
        <strain evidence="1 2">MSMB1808WGS</strain>
    </source>
</reference>
<proteinExistence type="predicted"/>
<dbReference type="RefSeq" id="WP_059928336.1">
    <property type="nucleotide sequence ID" value="NZ_LPBG01000117.1"/>
</dbReference>
<accession>A0AAW3MV67</accession>
<keyword evidence="2" id="KW-1185">Reference proteome</keyword>
<evidence type="ECO:0000313" key="2">
    <source>
        <dbReference type="Proteomes" id="UP000056453"/>
    </source>
</evidence>
<dbReference type="AlphaFoldDB" id="A0AAW3MV67"/>
<organism evidence="1 2">
    <name type="scientific">Burkholderia ubonensis</name>
    <dbReference type="NCBI Taxonomy" id="101571"/>
    <lineage>
        <taxon>Bacteria</taxon>
        <taxon>Pseudomonadati</taxon>
        <taxon>Pseudomonadota</taxon>
        <taxon>Betaproteobacteria</taxon>
        <taxon>Burkholderiales</taxon>
        <taxon>Burkholderiaceae</taxon>
        <taxon>Burkholderia</taxon>
        <taxon>Burkholderia cepacia complex</taxon>
    </lineage>
</organism>
<protein>
    <submittedName>
        <fullName evidence="1">Uncharacterized protein</fullName>
    </submittedName>
</protein>